<protein>
    <submittedName>
        <fullName evidence="1">Uncharacterized protein</fullName>
    </submittedName>
</protein>
<dbReference type="EMBL" id="BMAO01018644">
    <property type="protein sequence ID" value="GFR24945.1"/>
    <property type="molecule type" value="Genomic_DNA"/>
</dbReference>
<reference evidence="1" key="1">
    <citation type="submission" date="2020-07" db="EMBL/GenBank/DDBJ databases">
        <title>Multicomponent nature underlies the extraordinary mechanical properties of spider dragline silk.</title>
        <authorList>
            <person name="Kono N."/>
            <person name="Nakamura H."/>
            <person name="Mori M."/>
            <person name="Yoshida Y."/>
            <person name="Ohtoshi R."/>
            <person name="Malay A.D."/>
            <person name="Moran D.A.P."/>
            <person name="Tomita M."/>
            <person name="Numata K."/>
            <person name="Arakawa K."/>
        </authorList>
    </citation>
    <scope>NUCLEOTIDE SEQUENCE</scope>
</reference>
<dbReference type="Proteomes" id="UP000887116">
    <property type="component" value="Unassembled WGS sequence"/>
</dbReference>
<evidence type="ECO:0000313" key="2">
    <source>
        <dbReference type="Proteomes" id="UP000887116"/>
    </source>
</evidence>
<accession>A0A8X6J8I5</accession>
<gene>
    <name evidence="1" type="ORF">TNCT_542171</name>
</gene>
<name>A0A8X6J8I5_TRICU</name>
<sequence length="23" mass="2548">MFSIDILDQGDNGIICPKHSTDK</sequence>
<keyword evidence="2" id="KW-1185">Reference proteome</keyword>
<comment type="caution">
    <text evidence="1">The sequence shown here is derived from an EMBL/GenBank/DDBJ whole genome shotgun (WGS) entry which is preliminary data.</text>
</comment>
<organism evidence="1 2">
    <name type="scientific">Trichonephila clavata</name>
    <name type="common">Joro spider</name>
    <name type="synonym">Nephila clavata</name>
    <dbReference type="NCBI Taxonomy" id="2740835"/>
    <lineage>
        <taxon>Eukaryota</taxon>
        <taxon>Metazoa</taxon>
        <taxon>Ecdysozoa</taxon>
        <taxon>Arthropoda</taxon>
        <taxon>Chelicerata</taxon>
        <taxon>Arachnida</taxon>
        <taxon>Araneae</taxon>
        <taxon>Araneomorphae</taxon>
        <taxon>Entelegynae</taxon>
        <taxon>Araneoidea</taxon>
        <taxon>Nephilidae</taxon>
        <taxon>Trichonephila</taxon>
    </lineage>
</organism>
<dbReference type="AlphaFoldDB" id="A0A8X6J8I5"/>
<proteinExistence type="predicted"/>
<evidence type="ECO:0000313" key="1">
    <source>
        <dbReference type="EMBL" id="GFR24945.1"/>
    </source>
</evidence>
<feature type="non-terminal residue" evidence="1">
    <location>
        <position position="23"/>
    </location>
</feature>